<dbReference type="PROSITE" id="PS50850">
    <property type="entry name" value="MFS"/>
    <property type="match status" value="1"/>
</dbReference>
<sequence length="413" mass="44489">MFEQRMATSNMMTSKWTAIAVLVTCEVLALTLWFSATAVVPVLKEEYQLASWQASLFSSSVAIGFVMGTVTSALLGLADRIDPRRFFSIAAFVAAGCNGAILMLEPTSWLVIICRLATGICMAGLYPVGMKIAASWAEKDTGLLIGLLVGALTLGSASPHLFNALGGIDWQLTIQLSSICALIAGGLIHFVVLGPQHSLAASFNGSLVLQAWRHKPLRLANLGYFGHMWELYAMWAWIGVFFHASFAQLGWIETTASFYANLATFLVIAAGAAGCLFGGLFADKLGRTTLTMLAMAISGSCALVVGFLFGSNPWLLTFICIIWGITIVADSAQFSSCVVELSEPAYRGTMLTIQTSIGFLLTLVTIHLIPIWVEQVGWEYAFGLLAIGPFLGVVAMWRLRLHPESVKLANGKR</sequence>
<comment type="caution">
    <text evidence="6">The sequence shown here is derived from an EMBL/GenBank/DDBJ whole genome shotgun (WGS) entry which is preliminary data.</text>
</comment>
<feature type="transmembrane region" description="Helical" evidence="4">
    <location>
        <begin position="174"/>
        <end position="193"/>
    </location>
</feature>
<keyword evidence="7" id="KW-1185">Reference proteome</keyword>
<feature type="transmembrane region" description="Helical" evidence="4">
    <location>
        <begin position="258"/>
        <end position="282"/>
    </location>
</feature>
<dbReference type="InterPro" id="IPR020846">
    <property type="entry name" value="MFS_dom"/>
</dbReference>
<dbReference type="EMBL" id="JAPMOU010000025">
    <property type="protein sequence ID" value="MDE1463885.1"/>
    <property type="molecule type" value="Genomic_DNA"/>
</dbReference>
<dbReference type="SUPFAM" id="SSF103473">
    <property type="entry name" value="MFS general substrate transporter"/>
    <property type="match status" value="1"/>
</dbReference>
<evidence type="ECO:0000256" key="3">
    <source>
        <dbReference type="ARBA" id="ARBA00023136"/>
    </source>
</evidence>
<evidence type="ECO:0000313" key="7">
    <source>
        <dbReference type="Proteomes" id="UP001528823"/>
    </source>
</evidence>
<dbReference type="InterPro" id="IPR011701">
    <property type="entry name" value="MFS"/>
</dbReference>
<evidence type="ECO:0000259" key="5">
    <source>
        <dbReference type="PROSITE" id="PS50850"/>
    </source>
</evidence>
<reference evidence="6 7" key="1">
    <citation type="submission" date="2022-11" db="EMBL/GenBank/DDBJ databases">
        <title>Spartinivicinus poritis sp. nov., isolated from scleractinian coral Porites lutea.</title>
        <authorList>
            <person name="Zhang G."/>
            <person name="Cai L."/>
            <person name="Wei Q."/>
        </authorList>
    </citation>
    <scope>NUCLEOTIDE SEQUENCE [LARGE SCALE GENOMIC DNA]</scope>
    <source>
        <strain evidence="6 7">A2-2</strain>
    </source>
</reference>
<feature type="transmembrane region" description="Helical" evidence="4">
    <location>
        <begin position="141"/>
        <end position="162"/>
    </location>
</feature>
<evidence type="ECO:0000256" key="4">
    <source>
        <dbReference type="SAM" id="Phobius"/>
    </source>
</evidence>
<keyword evidence="3 4" id="KW-0472">Membrane</keyword>
<gene>
    <name evidence="6" type="ORF">ORQ98_18185</name>
</gene>
<protein>
    <submittedName>
        <fullName evidence="6">MFS transporter</fullName>
    </submittedName>
</protein>
<feature type="transmembrane region" description="Helical" evidence="4">
    <location>
        <begin position="85"/>
        <end position="103"/>
    </location>
</feature>
<dbReference type="RefSeq" id="WP_274690219.1">
    <property type="nucleotide sequence ID" value="NZ_JAPMOU010000025.1"/>
</dbReference>
<feature type="transmembrane region" description="Helical" evidence="4">
    <location>
        <begin position="109"/>
        <end position="129"/>
    </location>
</feature>
<feature type="transmembrane region" description="Helical" evidence="4">
    <location>
        <begin position="54"/>
        <end position="78"/>
    </location>
</feature>
<dbReference type="Proteomes" id="UP001528823">
    <property type="component" value="Unassembled WGS sequence"/>
</dbReference>
<feature type="domain" description="Major facilitator superfamily (MFS) profile" evidence="5">
    <location>
        <begin position="216"/>
        <end position="413"/>
    </location>
</feature>
<name>A0ABT5UBY0_9GAMM</name>
<dbReference type="InterPro" id="IPR036259">
    <property type="entry name" value="MFS_trans_sf"/>
</dbReference>
<organism evidence="6 7">
    <name type="scientific">Spartinivicinus poritis</name>
    <dbReference type="NCBI Taxonomy" id="2994640"/>
    <lineage>
        <taxon>Bacteria</taxon>
        <taxon>Pseudomonadati</taxon>
        <taxon>Pseudomonadota</taxon>
        <taxon>Gammaproteobacteria</taxon>
        <taxon>Oceanospirillales</taxon>
        <taxon>Zooshikellaceae</taxon>
        <taxon>Spartinivicinus</taxon>
    </lineage>
</organism>
<dbReference type="PANTHER" id="PTHR23521">
    <property type="entry name" value="TRANSPORTER MFS SUPERFAMILY"/>
    <property type="match status" value="1"/>
</dbReference>
<dbReference type="Gene3D" id="1.20.1250.20">
    <property type="entry name" value="MFS general substrate transporter like domains"/>
    <property type="match status" value="2"/>
</dbReference>
<evidence type="ECO:0000256" key="1">
    <source>
        <dbReference type="ARBA" id="ARBA00022692"/>
    </source>
</evidence>
<dbReference type="Pfam" id="PF07690">
    <property type="entry name" value="MFS_1"/>
    <property type="match status" value="1"/>
</dbReference>
<accession>A0ABT5UBY0</accession>
<proteinExistence type="predicted"/>
<feature type="transmembrane region" description="Helical" evidence="4">
    <location>
        <begin position="378"/>
        <end position="397"/>
    </location>
</feature>
<evidence type="ECO:0000256" key="2">
    <source>
        <dbReference type="ARBA" id="ARBA00022989"/>
    </source>
</evidence>
<dbReference type="PANTHER" id="PTHR23521:SF3">
    <property type="entry name" value="MFS TRANSPORTER"/>
    <property type="match status" value="1"/>
</dbReference>
<feature type="transmembrane region" description="Helical" evidence="4">
    <location>
        <begin position="351"/>
        <end position="372"/>
    </location>
</feature>
<keyword evidence="1 4" id="KW-0812">Transmembrane</keyword>
<keyword evidence="2 4" id="KW-1133">Transmembrane helix</keyword>
<feature type="transmembrane region" description="Helical" evidence="4">
    <location>
        <begin position="231"/>
        <end position="252"/>
    </location>
</feature>
<evidence type="ECO:0000313" key="6">
    <source>
        <dbReference type="EMBL" id="MDE1463885.1"/>
    </source>
</evidence>